<proteinExistence type="predicted"/>
<dbReference type="Proteomes" id="UP000721844">
    <property type="component" value="Unassembled WGS sequence"/>
</dbReference>
<comment type="subcellular location">
    <subcellularLocation>
        <location evidence="1">Membrane</location>
        <topology evidence="1">Multi-pass membrane protein</topology>
    </subcellularLocation>
</comment>
<protein>
    <submittedName>
        <fullName evidence="7">O-antigen ligase family protein</fullName>
    </submittedName>
</protein>
<gene>
    <name evidence="7" type="ORF">ACELLULO517_25395</name>
</gene>
<feature type="transmembrane region" description="Helical" evidence="5">
    <location>
        <begin position="135"/>
        <end position="152"/>
    </location>
</feature>
<dbReference type="GO" id="GO:0016020">
    <property type="term" value="C:membrane"/>
    <property type="evidence" value="ECO:0007669"/>
    <property type="project" value="UniProtKB-SubCell"/>
</dbReference>
<keyword evidence="3 5" id="KW-1133">Transmembrane helix</keyword>
<dbReference type="AlphaFoldDB" id="A0A963Z678"/>
<feature type="transmembrane region" description="Helical" evidence="5">
    <location>
        <begin position="329"/>
        <end position="351"/>
    </location>
</feature>
<dbReference type="InterPro" id="IPR007016">
    <property type="entry name" value="O-antigen_ligase-rel_domated"/>
</dbReference>
<evidence type="ECO:0000313" key="8">
    <source>
        <dbReference type="Proteomes" id="UP000721844"/>
    </source>
</evidence>
<dbReference type="GO" id="GO:0016874">
    <property type="term" value="F:ligase activity"/>
    <property type="evidence" value="ECO:0007669"/>
    <property type="project" value="UniProtKB-KW"/>
</dbReference>
<evidence type="ECO:0000256" key="2">
    <source>
        <dbReference type="ARBA" id="ARBA00022692"/>
    </source>
</evidence>
<name>A0A963Z678_9PROT</name>
<keyword evidence="7" id="KW-0436">Ligase</keyword>
<dbReference type="RefSeq" id="WP_227310266.1">
    <property type="nucleotide sequence ID" value="NZ_JAESVA010000014.1"/>
</dbReference>
<feature type="transmembrane region" description="Helical" evidence="5">
    <location>
        <begin position="159"/>
        <end position="181"/>
    </location>
</feature>
<feature type="transmembrane region" description="Helical" evidence="5">
    <location>
        <begin position="110"/>
        <end position="129"/>
    </location>
</feature>
<feature type="transmembrane region" description="Helical" evidence="5">
    <location>
        <begin position="74"/>
        <end position="98"/>
    </location>
</feature>
<feature type="transmembrane region" description="Helical" evidence="5">
    <location>
        <begin position="38"/>
        <end position="62"/>
    </location>
</feature>
<dbReference type="InterPro" id="IPR051533">
    <property type="entry name" value="WaaL-like"/>
</dbReference>
<comment type="caution">
    <text evidence="7">The sequence shown here is derived from an EMBL/GenBank/DDBJ whole genome shotgun (WGS) entry which is preliminary data.</text>
</comment>
<feature type="transmembrane region" description="Helical" evidence="5">
    <location>
        <begin position="275"/>
        <end position="299"/>
    </location>
</feature>
<feature type="domain" description="O-antigen ligase-related" evidence="6">
    <location>
        <begin position="232"/>
        <end position="376"/>
    </location>
</feature>
<evidence type="ECO:0000256" key="3">
    <source>
        <dbReference type="ARBA" id="ARBA00022989"/>
    </source>
</evidence>
<reference evidence="7 8" key="1">
    <citation type="journal article" date="2021" name="Microorganisms">
        <title>Acidisoma silvae sp. nov. and Acidisomacellulosilytica sp. nov., Two Acidophilic Bacteria Isolated from Decaying Wood, Hydrolyzing Cellulose and Producing Poly-3-hydroxybutyrate.</title>
        <authorList>
            <person name="Mieszkin S."/>
            <person name="Pouder E."/>
            <person name="Uroz S."/>
            <person name="Simon-Colin C."/>
            <person name="Alain K."/>
        </authorList>
    </citation>
    <scope>NUCLEOTIDE SEQUENCE [LARGE SCALE GENOMIC DNA]</scope>
    <source>
        <strain evidence="7 8">HW T5.17</strain>
    </source>
</reference>
<keyword evidence="4 5" id="KW-0472">Membrane</keyword>
<feature type="transmembrane region" description="Helical" evidence="5">
    <location>
        <begin position="363"/>
        <end position="383"/>
    </location>
</feature>
<keyword evidence="8" id="KW-1185">Reference proteome</keyword>
<evidence type="ECO:0000256" key="1">
    <source>
        <dbReference type="ARBA" id="ARBA00004141"/>
    </source>
</evidence>
<keyword evidence="2 5" id="KW-0812">Transmembrane</keyword>
<dbReference type="EMBL" id="JAESVA010000014">
    <property type="protein sequence ID" value="MCB8883609.1"/>
    <property type="molecule type" value="Genomic_DNA"/>
</dbReference>
<evidence type="ECO:0000313" key="7">
    <source>
        <dbReference type="EMBL" id="MCB8883609.1"/>
    </source>
</evidence>
<accession>A0A963Z678</accession>
<dbReference type="Pfam" id="PF04932">
    <property type="entry name" value="Wzy_C"/>
    <property type="match status" value="1"/>
</dbReference>
<evidence type="ECO:0000256" key="4">
    <source>
        <dbReference type="ARBA" id="ARBA00023136"/>
    </source>
</evidence>
<feature type="transmembrane region" description="Helical" evidence="5">
    <location>
        <begin position="6"/>
        <end position="26"/>
    </location>
</feature>
<evidence type="ECO:0000256" key="5">
    <source>
        <dbReference type="SAM" id="Phobius"/>
    </source>
</evidence>
<dbReference type="PANTHER" id="PTHR37422">
    <property type="entry name" value="TEICHURONIC ACID BIOSYNTHESIS PROTEIN TUAE"/>
    <property type="match status" value="1"/>
</dbReference>
<feature type="transmembrane region" description="Helical" evidence="5">
    <location>
        <begin position="229"/>
        <end position="255"/>
    </location>
</feature>
<organism evidence="7 8">
    <name type="scientific">Acidisoma cellulosilyticum</name>
    <dbReference type="NCBI Taxonomy" id="2802395"/>
    <lineage>
        <taxon>Bacteria</taxon>
        <taxon>Pseudomonadati</taxon>
        <taxon>Pseudomonadota</taxon>
        <taxon>Alphaproteobacteria</taxon>
        <taxon>Acetobacterales</taxon>
        <taxon>Acidocellaceae</taxon>
        <taxon>Acidisoma</taxon>
    </lineage>
</organism>
<feature type="transmembrane region" description="Helical" evidence="5">
    <location>
        <begin position="201"/>
        <end position="217"/>
    </location>
</feature>
<dbReference type="PANTHER" id="PTHR37422:SF13">
    <property type="entry name" value="LIPOPOLYSACCHARIDE BIOSYNTHESIS PROTEIN PA4999-RELATED"/>
    <property type="match status" value="1"/>
</dbReference>
<evidence type="ECO:0000259" key="6">
    <source>
        <dbReference type="Pfam" id="PF04932"/>
    </source>
</evidence>
<sequence length="448" mass="48383">MKLYLPAFWPGLACLSALAGLVLAWFTPQILLPALLPTAPVVLLLALAARFPAQAVALWLAALATCPDMWLGDIIGAGSAIIASDKAAGLLLLVFCLFRYGARWDRYNPALAFPVMWAAGYAHGVWPGLIWTDSLRSLIGSVAPFAFSFARLPPLWCRLVIRTVIASPFIILGFGCCLAGAGLRPLYSVEDGALRLGASTHPAFLAGFTLISLYALLVEQARRPRRGLLVLLAVDILVMLATGARAPLAIALGLILLVTLTLPQPAWRWSSRVPVLLLILLAPAAAVLAAPMLGFVRLLSLARQGDMIGLSHRMLIWPVYEAAFLRSPWLGWGTGTGKILVPLGTLLWRLLGTNAAHDEYLRIAVEGGALGLTLLVLLFILWLRQAAQRIGRPEAWVMRLVFLAFALHSATDNTLIATTASLMFAWVSAVFARGEDWQNGLVSGRRKI</sequence>